<evidence type="ECO:0000256" key="1">
    <source>
        <dbReference type="SAM" id="MobiDB-lite"/>
    </source>
</evidence>
<proteinExistence type="predicted"/>
<dbReference type="Proteomes" id="UP000181942">
    <property type="component" value="Unassembled WGS sequence"/>
</dbReference>
<name>A0A1I2MY78_9ACTN</name>
<feature type="compositionally biased region" description="Low complexity" evidence="1">
    <location>
        <begin position="108"/>
        <end position="143"/>
    </location>
</feature>
<dbReference type="AlphaFoldDB" id="A0A1I2MY78"/>
<protein>
    <submittedName>
        <fullName evidence="2">Uncharacterized protein</fullName>
    </submittedName>
</protein>
<gene>
    <name evidence="2" type="ORF">SAMN02787118_11483</name>
</gene>
<evidence type="ECO:0000313" key="2">
    <source>
        <dbReference type="EMBL" id="SFF96544.1"/>
    </source>
</evidence>
<dbReference type="Gene3D" id="1.20.1290.10">
    <property type="entry name" value="AhpD-like"/>
    <property type="match status" value="1"/>
</dbReference>
<dbReference type="InterPro" id="IPR029032">
    <property type="entry name" value="AhpD-like"/>
</dbReference>
<reference evidence="2 3" key="1">
    <citation type="submission" date="2016-10" db="EMBL/GenBank/DDBJ databases">
        <authorList>
            <person name="de Groot N.N."/>
        </authorList>
    </citation>
    <scope>NUCLEOTIDE SEQUENCE [LARGE SCALE GENOMIC DNA]</scope>
    <source>
        <strain evidence="2 3">OK461</strain>
    </source>
</reference>
<sequence>MARIPALLHGQGDRGDRADRAVTVLTDGFVPAEVYARAANEFDETELARLVVAITTINAWNRFGVSTRLASQFLIPLPERLRALSPGTLVLALQQSGERRLVSPPGRPTDSSAPSPPNSATSTSTSLSPSPRSSSSSSKASQARQRACTTSASSRGHRRLPHRTARLRAIVDEAHSTHGSRRCRVGSGPGGRTPTRLTGCRCSTGCPSGNLPWRRRCLPGTCTSSRCHHPAVPRSGSCR</sequence>
<dbReference type="EMBL" id="FONR01000014">
    <property type="protein sequence ID" value="SFF96544.1"/>
    <property type="molecule type" value="Genomic_DNA"/>
</dbReference>
<evidence type="ECO:0000313" key="3">
    <source>
        <dbReference type="Proteomes" id="UP000181942"/>
    </source>
</evidence>
<accession>A0A1I2MY78</accession>
<organism evidence="2 3">
    <name type="scientific">Streptomyces mirabilis</name>
    <dbReference type="NCBI Taxonomy" id="68239"/>
    <lineage>
        <taxon>Bacteria</taxon>
        <taxon>Bacillati</taxon>
        <taxon>Actinomycetota</taxon>
        <taxon>Actinomycetes</taxon>
        <taxon>Kitasatosporales</taxon>
        <taxon>Streptomycetaceae</taxon>
        <taxon>Streptomyces</taxon>
    </lineage>
</organism>
<feature type="region of interest" description="Disordered" evidence="1">
    <location>
        <begin position="97"/>
        <end position="163"/>
    </location>
</feature>
<dbReference type="SUPFAM" id="SSF69118">
    <property type="entry name" value="AhpD-like"/>
    <property type="match status" value="1"/>
</dbReference>